<keyword evidence="2" id="KW-1185">Reference proteome</keyword>
<organism evidence="1 2">
    <name type="scientific">Euplotes crassus</name>
    <dbReference type="NCBI Taxonomy" id="5936"/>
    <lineage>
        <taxon>Eukaryota</taxon>
        <taxon>Sar</taxon>
        <taxon>Alveolata</taxon>
        <taxon>Ciliophora</taxon>
        <taxon>Intramacronucleata</taxon>
        <taxon>Spirotrichea</taxon>
        <taxon>Hypotrichia</taxon>
        <taxon>Euplotida</taxon>
        <taxon>Euplotidae</taxon>
        <taxon>Moneuplotes</taxon>
    </lineage>
</organism>
<protein>
    <submittedName>
        <fullName evidence="1">Uncharacterized protein</fullName>
    </submittedName>
</protein>
<proteinExistence type="predicted"/>
<dbReference type="EMBL" id="CAMPGE010004576">
    <property type="protein sequence ID" value="CAI2363426.1"/>
    <property type="molecule type" value="Genomic_DNA"/>
</dbReference>
<dbReference type="Proteomes" id="UP001295684">
    <property type="component" value="Unassembled WGS sequence"/>
</dbReference>
<evidence type="ECO:0000313" key="2">
    <source>
        <dbReference type="Proteomes" id="UP001295684"/>
    </source>
</evidence>
<name>A0AAD1U7D0_EUPCR</name>
<accession>A0AAD1U7D0</accession>
<reference evidence="1" key="1">
    <citation type="submission" date="2023-07" db="EMBL/GenBank/DDBJ databases">
        <authorList>
            <consortium name="AG Swart"/>
            <person name="Singh M."/>
            <person name="Singh A."/>
            <person name="Seah K."/>
            <person name="Emmerich C."/>
        </authorList>
    </citation>
    <scope>NUCLEOTIDE SEQUENCE</scope>
    <source>
        <strain evidence="1">DP1</strain>
    </source>
</reference>
<comment type="caution">
    <text evidence="1">The sequence shown here is derived from an EMBL/GenBank/DDBJ whole genome shotgun (WGS) entry which is preliminary data.</text>
</comment>
<evidence type="ECO:0000313" key="1">
    <source>
        <dbReference type="EMBL" id="CAI2363426.1"/>
    </source>
</evidence>
<dbReference type="AlphaFoldDB" id="A0AAD1U7D0"/>
<sequence length="69" mass="8179">METHKSLKIEKRVNLCPEFTFHKTKIRGDKMPLMKISAYLHSLPLITSKSLPDRNHTVMKVCSCYWRFL</sequence>
<gene>
    <name evidence="1" type="ORF">ECRASSUSDP1_LOCUS4762</name>
</gene>